<dbReference type="AlphaFoldDB" id="A0AAV5MEN4"/>
<dbReference type="Proteomes" id="UP001054252">
    <property type="component" value="Unassembled WGS sequence"/>
</dbReference>
<accession>A0AAV5MEN4</accession>
<comment type="caution">
    <text evidence="1">The sequence shown here is derived from an EMBL/GenBank/DDBJ whole genome shotgun (WGS) entry which is preliminary data.</text>
</comment>
<evidence type="ECO:0000313" key="2">
    <source>
        <dbReference type="Proteomes" id="UP001054252"/>
    </source>
</evidence>
<proteinExistence type="predicted"/>
<organism evidence="1 2">
    <name type="scientific">Rubroshorea leprosula</name>
    <dbReference type="NCBI Taxonomy" id="152421"/>
    <lineage>
        <taxon>Eukaryota</taxon>
        <taxon>Viridiplantae</taxon>
        <taxon>Streptophyta</taxon>
        <taxon>Embryophyta</taxon>
        <taxon>Tracheophyta</taxon>
        <taxon>Spermatophyta</taxon>
        <taxon>Magnoliopsida</taxon>
        <taxon>eudicotyledons</taxon>
        <taxon>Gunneridae</taxon>
        <taxon>Pentapetalae</taxon>
        <taxon>rosids</taxon>
        <taxon>malvids</taxon>
        <taxon>Malvales</taxon>
        <taxon>Dipterocarpaceae</taxon>
        <taxon>Rubroshorea</taxon>
    </lineage>
</organism>
<dbReference type="EMBL" id="BPVZ01000232">
    <property type="protein sequence ID" value="GKV47609.1"/>
    <property type="molecule type" value="Genomic_DNA"/>
</dbReference>
<sequence length="35" mass="4091">MFQFPLNDWYPVHSSWTLDANFNLVLASSFQKKAS</sequence>
<keyword evidence="2" id="KW-1185">Reference proteome</keyword>
<evidence type="ECO:0000313" key="1">
    <source>
        <dbReference type="EMBL" id="GKV47609.1"/>
    </source>
</evidence>
<name>A0AAV5MEN4_9ROSI</name>
<reference evidence="1 2" key="1">
    <citation type="journal article" date="2021" name="Commun. Biol.">
        <title>The genome of Shorea leprosula (Dipterocarpaceae) highlights the ecological relevance of drought in aseasonal tropical rainforests.</title>
        <authorList>
            <person name="Ng K.K.S."/>
            <person name="Kobayashi M.J."/>
            <person name="Fawcett J.A."/>
            <person name="Hatakeyama M."/>
            <person name="Paape T."/>
            <person name="Ng C.H."/>
            <person name="Ang C.C."/>
            <person name="Tnah L.H."/>
            <person name="Lee C.T."/>
            <person name="Nishiyama T."/>
            <person name="Sese J."/>
            <person name="O'Brien M.J."/>
            <person name="Copetti D."/>
            <person name="Mohd Noor M.I."/>
            <person name="Ong R.C."/>
            <person name="Putra M."/>
            <person name="Sireger I.Z."/>
            <person name="Indrioko S."/>
            <person name="Kosugi Y."/>
            <person name="Izuno A."/>
            <person name="Isagi Y."/>
            <person name="Lee S.L."/>
            <person name="Shimizu K.K."/>
        </authorList>
    </citation>
    <scope>NUCLEOTIDE SEQUENCE [LARGE SCALE GENOMIC DNA]</scope>
    <source>
        <strain evidence="1">214</strain>
    </source>
</reference>
<protein>
    <submittedName>
        <fullName evidence="1">Uncharacterized protein</fullName>
    </submittedName>
</protein>
<gene>
    <name evidence="1" type="ORF">SLEP1_g54494</name>
</gene>